<proteinExistence type="predicted"/>
<accession>A0A0R1RHG9</accession>
<dbReference type="InterPro" id="IPR000835">
    <property type="entry name" value="HTH_MarR-typ"/>
</dbReference>
<keyword evidence="3" id="KW-0804">Transcription</keyword>
<dbReference type="PANTHER" id="PTHR35790:SF4">
    <property type="entry name" value="HTH-TYPE TRANSCRIPTIONAL REGULATOR PCHR"/>
    <property type="match status" value="1"/>
</dbReference>
<dbReference type="STRING" id="1114972.FD35_GL002337"/>
<evidence type="ECO:0000313" key="5">
    <source>
        <dbReference type="EMBL" id="KRL55806.1"/>
    </source>
</evidence>
<dbReference type="PATRIC" id="fig|1114972.6.peg.2401"/>
<dbReference type="OrthoDB" id="1629605at2"/>
<dbReference type="AlphaFoldDB" id="A0A0R1RHG9"/>
<keyword evidence="6" id="KW-1185">Reference proteome</keyword>
<keyword evidence="2" id="KW-0238">DNA-binding</keyword>
<dbReference type="InterPro" id="IPR052067">
    <property type="entry name" value="Metal_resp_HTH_trans_reg"/>
</dbReference>
<dbReference type="InterPro" id="IPR036388">
    <property type="entry name" value="WH-like_DNA-bd_sf"/>
</dbReference>
<dbReference type="PANTHER" id="PTHR35790">
    <property type="entry name" value="HTH-TYPE TRANSCRIPTIONAL REGULATOR PCHR"/>
    <property type="match status" value="1"/>
</dbReference>
<dbReference type="GO" id="GO:0003677">
    <property type="term" value="F:DNA binding"/>
    <property type="evidence" value="ECO:0007669"/>
    <property type="project" value="UniProtKB-KW"/>
</dbReference>
<gene>
    <name evidence="5" type="ORF">FD35_GL002337</name>
</gene>
<dbReference type="PROSITE" id="PS50995">
    <property type="entry name" value="HTH_MARR_2"/>
    <property type="match status" value="1"/>
</dbReference>
<evidence type="ECO:0000256" key="2">
    <source>
        <dbReference type="ARBA" id="ARBA00023125"/>
    </source>
</evidence>
<sequence>MTNSQMQQIYQSIHDLNDVHEDFKKAFWQTSIDHFQNQLTDQVATKLRKMQMTHSEMQILSFVTEAPERTLAYQDLVGKVPFSQGMLSRYVKKLASAELLTRFHQADNKKAVYVSVTDLGQLIAKLHADMHQTERDLYANALAPFDDTQMQNAVDVMHALATIKL</sequence>
<dbReference type="RefSeq" id="WP_017261303.1">
    <property type="nucleotide sequence ID" value="NZ_AUAW01000008.1"/>
</dbReference>
<feature type="domain" description="HTH marR-type" evidence="4">
    <location>
        <begin position="6"/>
        <end position="162"/>
    </location>
</feature>
<evidence type="ECO:0000313" key="6">
    <source>
        <dbReference type="Proteomes" id="UP000051999"/>
    </source>
</evidence>
<protein>
    <recommendedName>
        <fullName evidence="4">HTH marR-type domain-containing protein</fullName>
    </recommendedName>
</protein>
<dbReference type="Gene3D" id="1.10.10.10">
    <property type="entry name" value="Winged helix-like DNA-binding domain superfamily/Winged helix DNA-binding domain"/>
    <property type="match status" value="1"/>
</dbReference>
<evidence type="ECO:0000256" key="3">
    <source>
        <dbReference type="ARBA" id="ARBA00023163"/>
    </source>
</evidence>
<organism evidence="5 6">
    <name type="scientific">Furfurilactobacillus rossiae DSM 15814</name>
    <dbReference type="NCBI Taxonomy" id="1114972"/>
    <lineage>
        <taxon>Bacteria</taxon>
        <taxon>Bacillati</taxon>
        <taxon>Bacillota</taxon>
        <taxon>Bacilli</taxon>
        <taxon>Lactobacillales</taxon>
        <taxon>Lactobacillaceae</taxon>
        <taxon>Furfurilactobacillus</taxon>
    </lineage>
</organism>
<dbReference type="SUPFAM" id="SSF46785">
    <property type="entry name" value="Winged helix' DNA-binding domain"/>
    <property type="match status" value="1"/>
</dbReference>
<dbReference type="GO" id="GO:0003700">
    <property type="term" value="F:DNA-binding transcription factor activity"/>
    <property type="evidence" value="ECO:0007669"/>
    <property type="project" value="InterPro"/>
</dbReference>
<dbReference type="InterPro" id="IPR036390">
    <property type="entry name" value="WH_DNA-bd_sf"/>
</dbReference>
<name>A0A0R1RHG9_9LACO</name>
<reference evidence="5 6" key="1">
    <citation type="journal article" date="2015" name="Genome Announc.">
        <title>Expanding the biotechnology potential of lactobacilli through comparative genomics of 213 strains and associated genera.</title>
        <authorList>
            <person name="Sun Z."/>
            <person name="Harris H.M."/>
            <person name="McCann A."/>
            <person name="Guo C."/>
            <person name="Argimon S."/>
            <person name="Zhang W."/>
            <person name="Yang X."/>
            <person name="Jeffery I.B."/>
            <person name="Cooney J.C."/>
            <person name="Kagawa T.F."/>
            <person name="Liu W."/>
            <person name="Song Y."/>
            <person name="Salvetti E."/>
            <person name="Wrobel A."/>
            <person name="Rasinkangas P."/>
            <person name="Parkhill J."/>
            <person name="Rea M.C."/>
            <person name="O'Sullivan O."/>
            <person name="Ritari J."/>
            <person name="Douillard F.P."/>
            <person name="Paul Ross R."/>
            <person name="Yang R."/>
            <person name="Briner A.E."/>
            <person name="Felis G.E."/>
            <person name="de Vos W.M."/>
            <person name="Barrangou R."/>
            <person name="Klaenhammer T.R."/>
            <person name="Caufield P.W."/>
            <person name="Cui Y."/>
            <person name="Zhang H."/>
            <person name="O'Toole P.W."/>
        </authorList>
    </citation>
    <scope>NUCLEOTIDE SEQUENCE [LARGE SCALE GENOMIC DNA]</scope>
    <source>
        <strain evidence="5 6">DSM 15814</strain>
    </source>
</reference>
<dbReference type="Pfam" id="PF13463">
    <property type="entry name" value="HTH_27"/>
    <property type="match status" value="1"/>
</dbReference>
<evidence type="ECO:0000259" key="4">
    <source>
        <dbReference type="PROSITE" id="PS50995"/>
    </source>
</evidence>
<dbReference type="Proteomes" id="UP000051999">
    <property type="component" value="Unassembled WGS sequence"/>
</dbReference>
<dbReference type="EMBL" id="AZFF01000006">
    <property type="protein sequence ID" value="KRL55806.1"/>
    <property type="molecule type" value="Genomic_DNA"/>
</dbReference>
<dbReference type="eggNOG" id="COG1846">
    <property type="taxonomic scope" value="Bacteria"/>
</dbReference>
<dbReference type="SMART" id="SM00347">
    <property type="entry name" value="HTH_MARR"/>
    <property type="match status" value="1"/>
</dbReference>
<comment type="caution">
    <text evidence="5">The sequence shown here is derived from an EMBL/GenBank/DDBJ whole genome shotgun (WGS) entry which is preliminary data.</text>
</comment>
<keyword evidence="1" id="KW-0805">Transcription regulation</keyword>
<evidence type="ECO:0000256" key="1">
    <source>
        <dbReference type="ARBA" id="ARBA00023015"/>
    </source>
</evidence>